<dbReference type="Proteomes" id="UP000516072">
    <property type="component" value="Chromosome"/>
</dbReference>
<accession>A0A7G1QB60</accession>
<dbReference type="RefSeq" id="WP_197744198.1">
    <property type="nucleotide sequence ID" value="NZ_LR778175.1"/>
</dbReference>
<sequence length="144" mass="16570">MKQKTILLLLLNLFFLSSAQAGNFFYGGFFGWGYPVGIYNPFFWSYPGIIPFGNPMGYGYQKPRRLTKKERLQALQYQQTLLEHTTAKVKAQAALLKETKQVYIENTISERCIYHPYDETITCPQGNHGSMEEVSLRQAQAMKD</sequence>
<keyword evidence="1" id="KW-0472">Membrane</keyword>
<dbReference type="AlphaFoldDB" id="A0A7G1QB60"/>
<protein>
    <submittedName>
        <fullName evidence="3">Uncharacterized protein</fullName>
    </submittedName>
</protein>
<gene>
    <name evidence="3" type="ORF">NSCAC_1534</name>
</gene>
<evidence type="ECO:0000256" key="1">
    <source>
        <dbReference type="SAM" id="Phobius"/>
    </source>
</evidence>
<evidence type="ECO:0000313" key="3">
    <source>
        <dbReference type="EMBL" id="CAB1277165.1"/>
    </source>
</evidence>
<keyword evidence="4" id="KW-1185">Reference proteome</keyword>
<dbReference type="EMBL" id="LR778175">
    <property type="protein sequence ID" value="CAB1277165.1"/>
    <property type="molecule type" value="Genomic_DNA"/>
</dbReference>
<feature type="transmembrane region" description="Helical" evidence="1">
    <location>
        <begin position="37"/>
        <end position="60"/>
    </location>
</feature>
<proteinExistence type="predicted"/>
<keyword evidence="1" id="KW-0812">Transmembrane</keyword>
<keyword evidence="2" id="KW-0732">Signal</keyword>
<feature type="chain" id="PRO_5029021976" evidence="2">
    <location>
        <begin position="22"/>
        <end position="144"/>
    </location>
</feature>
<reference evidence="3 4" key="1">
    <citation type="submission" date="2020-03" db="EMBL/GenBank/DDBJ databases">
        <authorList>
            <person name="Picone N."/>
        </authorList>
    </citation>
    <scope>NUCLEOTIDE SEQUENCE [LARGE SCALE GENOMIC DNA]</scope>
    <source>
        <strain evidence="3">NSCAC1</strain>
    </source>
</reference>
<keyword evidence="1" id="KW-1133">Transmembrane helix</keyword>
<dbReference type="KEGG" id="ntg:NSCAC_1534"/>
<feature type="signal peptide" evidence="2">
    <location>
        <begin position="1"/>
        <end position="21"/>
    </location>
</feature>
<evidence type="ECO:0000256" key="2">
    <source>
        <dbReference type="SAM" id="SignalP"/>
    </source>
</evidence>
<evidence type="ECO:0000313" key="4">
    <source>
        <dbReference type="Proteomes" id="UP000516072"/>
    </source>
</evidence>
<name>A0A7G1QB60_9GAMM</name>
<organism evidence="3 4">
    <name type="scientific">Candidatus Nitrosacidococcus tergens</name>
    <dbReference type="NCBI Taxonomy" id="553981"/>
    <lineage>
        <taxon>Bacteria</taxon>
        <taxon>Pseudomonadati</taxon>
        <taxon>Pseudomonadota</taxon>
        <taxon>Gammaproteobacteria</taxon>
        <taxon>Chromatiales</taxon>
        <taxon>Chromatiaceae</taxon>
        <taxon>Candidatus Nitrosacidococcus</taxon>
    </lineage>
</organism>